<dbReference type="InParanoid" id="A0A139WHB2"/>
<proteinExistence type="predicted"/>
<reference evidence="2 3" key="1">
    <citation type="journal article" date="2008" name="Nature">
        <title>The genome of the model beetle and pest Tribolium castaneum.</title>
        <authorList>
            <consortium name="Tribolium Genome Sequencing Consortium"/>
            <person name="Richards S."/>
            <person name="Gibbs R.A."/>
            <person name="Weinstock G.M."/>
            <person name="Brown S.J."/>
            <person name="Denell R."/>
            <person name="Beeman R.W."/>
            <person name="Gibbs R."/>
            <person name="Beeman R.W."/>
            <person name="Brown S.J."/>
            <person name="Bucher G."/>
            <person name="Friedrich M."/>
            <person name="Grimmelikhuijzen C.J."/>
            <person name="Klingler M."/>
            <person name="Lorenzen M."/>
            <person name="Richards S."/>
            <person name="Roth S."/>
            <person name="Schroder R."/>
            <person name="Tautz D."/>
            <person name="Zdobnov E.M."/>
            <person name="Muzny D."/>
            <person name="Gibbs R.A."/>
            <person name="Weinstock G.M."/>
            <person name="Attaway T."/>
            <person name="Bell S."/>
            <person name="Buhay C.J."/>
            <person name="Chandrabose M.N."/>
            <person name="Chavez D."/>
            <person name="Clerk-Blankenburg K.P."/>
            <person name="Cree A."/>
            <person name="Dao M."/>
            <person name="Davis C."/>
            <person name="Chacko J."/>
            <person name="Dinh H."/>
            <person name="Dugan-Rocha S."/>
            <person name="Fowler G."/>
            <person name="Garner T.T."/>
            <person name="Garnes J."/>
            <person name="Gnirke A."/>
            <person name="Hawes A."/>
            <person name="Hernandez J."/>
            <person name="Hines S."/>
            <person name="Holder M."/>
            <person name="Hume J."/>
            <person name="Jhangiani S.N."/>
            <person name="Joshi V."/>
            <person name="Khan Z.M."/>
            <person name="Jackson L."/>
            <person name="Kovar C."/>
            <person name="Kowis A."/>
            <person name="Lee S."/>
            <person name="Lewis L.R."/>
            <person name="Margolis J."/>
            <person name="Morgan M."/>
            <person name="Nazareth L.V."/>
            <person name="Nguyen N."/>
            <person name="Okwuonu G."/>
            <person name="Parker D."/>
            <person name="Richards S."/>
            <person name="Ruiz S.J."/>
            <person name="Santibanez J."/>
            <person name="Savard J."/>
            <person name="Scherer S.E."/>
            <person name="Schneider B."/>
            <person name="Sodergren E."/>
            <person name="Tautz D."/>
            <person name="Vattahil S."/>
            <person name="Villasana D."/>
            <person name="White C.S."/>
            <person name="Wright R."/>
            <person name="Park Y."/>
            <person name="Beeman R.W."/>
            <person name="Lord J."/>
            <person name="Oppert B."/>
            <person name="Lorenzen M."/>
            <person name="Brown S."/>
            <person name="Wang L."/>
            <person name="Savard J."/>
            <person name="Tautz D."/>
            <person name="Richards S."/>
            <person name="Weinstock G."/>
            <person name="Gibbs R.A."/>
            <person name="Liu Y."/>
            <person name="Worley K."/>
            <person name="Weinstock G."/>
            <person name="Elsik C.G."/>
            <person name="Reese J.T."/>
            <person name="Elhaik E."/>
            <person name="Landan G."/>
            <person name="Graur D."/>
            <person name="Arensburger P."/>
            <person name="Atkinson P."/>
            <person name="Beeman R.W."/>
            <person name="Beidler J."/>
            <person name="Brown S.J."/>
            <person name="Demuth J.P."/>
            <person name="Drury D.W."/>
            <person name="Du Y.Z."/>
            <person name="Fujiwara H."/>
            <person name="Lorenzen M."/>
            <person name="Maselli V."/>
            <person name="Osanai M."/>
            <person name="Park Y."/>
            <person name="Robertson H.M."/>
            <person name="Tu Z."/>
            <person name="Wang J.J."/>
            <person name="Wang S."/>
            <person name="Richards S."/>
            <person name="Song H."/>
            <person name="Zhang L."/>
            <person name="Sodergren E."/>
            <person name="Werner D."/>
            <person name="Stanke M."/>
            <person name="Morgenstern B."/>
            <person name="Solovyev V."/>
            <person name="Kosarev P."/>
            <person name="Brown G."/>
            <person name="Chen H.C."/>
            <person name="Ermolaeva O."/>
            <person name="Hlavina W."/>
            <person name="Kapustin Y."/>
            <person name="Kiryutin B."/>
            <person name="Kitts P."/>
            <person name="Maglott D."/>
            <person name="Pruitt K."/>
            <person name="Sapojnikov V."/>
            <person name="Souvorov A."/>
            <person name="Mackey A.J."/>
            <person name="Waterhouse R.M."/>
            <person name="Wyder S."/>
            <person name="Zdobnov E.M."/>
            <person name="Zdobnov E.M."/>
            <person name="Wyder S."/>
            <person name="Kriventseva E.V."/>
            <person name="Kadowaki T."/>
            <person name="Bork P."/>
            <person name="Aranda M."/>
            <person name="Bao R."/>
            <person name="Beermann A."/>
            <person name="Berns N."/>
            <person name="Bolognesi R."/>
            <person name="Bonneton F."/>
            <person name="Bopp D."/>
            <person name="Brown S.J."/>
            <person name="Bucher G."/>
            <person name="Butts T."/>
            <person name="Chaumot A."/>
            <person name="Denell R.E."/>
            <person name="Ferrier D.E."/>
            <person name="Friedrich M."/>
            <person name="Gordon C.M."/>
            <person name="Jindra M."/>
            <person name="Klingler M."/>
            <person name="Lan Q."/>
            <person name="Lattorff H.M."/>
            <person name="Laudet V."/>
            <person name="von Levetsow C."/>
            <person name="Liu Z."/>
            <person name="Lutz R."/>
            <person name="Lynch J.A."/>
            <person name="da Fonseca R.N."/>
            <person name="Posnien N."/>
            <person name="Reuter R."/>
            <person name="Roth S."/>
            <person name="Savard J."/>
            <person name="Schinko J.B."/>
            <person name="Schmitt C."/>
            <person name="Schoppmeier M."/>
            <person name="Schroder R."/>
            <person name="Shippy T.D."/>
            <person name="Simonnet F."/>
            <person name="Marques-Souza H."/>
            <person name="Tautz D."/>
            <person name="Tomoyasu Y."/>
            <person name="Trauner J."/>
            <person name="Van der Zee M."/>
            <person name="Vervoort M."/>
            <person name="Wittkopp N."/>
            <person name="Wimmer E.A."/>
            <person name="Yang X."/>
            <person name="Jones A.K."/>
            <person name="Sattelle D.B."/>
            <person name="Ebert P.R."/>
            <person name="Nelson D."/>
            <person name="Scott J.G."/>
            <person name="Beeman R.W."/>
            <person name="Muthukrishnan S."/>
            <person name="Kramer K.J."/>
            <person name="Arakane Y."/>
            <person name="Beeman R.W."/>
            <person name="Zhu Q."/>
            <person name="Hogenkamp D."/>
            <person name="Dixit R."/>
            <person name="Oppert B."/>
            <person name="Jiang H."/>
            <person name="Zou Z."/>
            <person name="Marshall J."/>
            <person name="Elpidina E."/>
            <person name="Vinokurov K."/>
            <person name="Oppert C."/>
            <person name="Zou Z."/>
            <person name="Evans J."/>
            <person name="Lu Z."/>
            <person name="Zhao P."/>
            <person name="Sumathipala N."/>
            <person name="Altincicek B."/>
            <person name="Vilcinskas A."/>
            <person name="Williams M."/>
            <person name="Hultmark D."/>
            <person name="Hetru C."/>
            <person name="Jiang H."/>
            <person name="Grimmelikhuijzen C.J."/>
            <person name="Hauser F."/>
            <person name="Cazzamali G."/>
            <person name="Williamson M."/>
            <person name="Park Y."/>
            <person name="Li B."/>
            <person name="Tanaka Y."/>
            <person name="Predel R."/>
            <person name="Neupert S."/>
            <person name="Schachtner J."/>
            <person name="Verleyen P."/>
            <person name="Raible F."/>
            <person name="Bork P."/>
            <person name="Friedrich M."/>
            <person name="Walden K.K."/>
            <person name="Robertson H.M."/>
            <person name="Angeli S."/>
            <person name="Foret S."/>
            <person name="Bucher G."/>
            <person name="Schuetz S."/>
            <person name="Maleszka R."/>
            <person name="Wimmer E.A."/>
            <person name="Beeman R.W."/>
            <person name="Lorenzen M."/>
            <person name="Tomoyasu Y."/>
            <person name="Miller S.C."/>
            <person name="Grossmann D."/>
            <person name="Bucher G."/>
        </authorList>
    </citation>
    <scope>NUCLEOTIDE SEQUENCE [LARGE SCALE GENOMIC DNA]</scope>
    <source>
        <strain evidence="2 3">Georgia GA2</strain>
    </source>
</reference>
<dbReference type="AlphaFoldDB" id="A0A139WHB2"/>
<gene>
    <name evidence="2" type="primary">AUGUSTUS-3.0.2_34697</name>
    <name evidence="2" type="ORF">TcasGA2_TC034697</name>
</gene>
<dbReference type="Proteomes" id="UP000007266">
    <property type="component" value="Linkage group 5"/>
</dbReference>
<evidence type="ECO:0000313" key="3">
    <source>
        <dbReference type="Proteomes" id="UP000007266"/>
    </source>
</evidence>
<protein>
    <submittedName>
        <fullName evidence="2">Uncharacterized protein</fullName>
    </submittedName>
</protein>
<feature type="region of interest" description="Disordered" evidence="1">
    <location>
        <begin position="1"/>
        <end position="20"/>
    </location>
</feature>
<name>A0A139WHB2_TRICA</name>
<dbReference type="EMBL" id="KQ971343">
    <property type="protein sequence ID" value="KYB27241.1"/>
    <property type="molecule type" value="Genomic_DNA"/>
</dbReference>
<keyword evidence="3" id="KW-1185">Reference proteome</keyword>
<accession>A0A139WHB2</accession>
<evidence type="ECO:0000313" key="2">
    <source>
        <dbReference type="EMBL" id="KYB27241.1"/>
    </source>
</evidence>
<reference evidence="2 3" key="2">
    <citation type="journal article" date="2010" name="Nucleic Acids Res.">
        <title>BeetleBase in 2010: revisions to provide comprehensive genomic information for Tribolium castaneum.</title>
        <authorList>
            <person name="Kim H.S."/>
            <person name="Murphy T."/>
            <person name="Xia J."/>
            <person name="Caragea D."/>
            <person name="Park Y."/>
            <person name="Beeman R.W."/>
            <person name="Lorenzen M.D."/>
            <person name="Butcher S."/>
            <person name="Manak J.R."/>
            <person name="Brown S.J."/>
        </authorList>
    </citation>
    <scope>GENOME REANNOTATION</scope>
    <source>
        <strain evidence="2 3">Georgia GA2</strain>
    </source>
</reference>
<sequence length="86" mass="9381">MALLMVTSQRTKRPNLGRGSPRLAVYSGGVFSPPIKLRDCMTGSANLRPIRGVFGRLYTSKVFPTRRLPGAGKNTTFTPMVTTVIL</sequence>
<organism evidence="2 3">
    <name type="scientific">Tribolium castaneum</name>
    <name type="common">Red flour beetle</name>
    <dbReference type="NCBI Taxonomy" id="7070"/>
    <lineage>
        <taxon>Eukaryota</taxon>
        <taxon>Metazoa</taxon>
        <taxon>Ecdysozoa</taxon>
        <taxon>Arthropoda</taxon>
        <taxon>Hexapoda</taxon>
        <taxon>Insecta</taxon>
        <taxon>Pterygota</taxon>
        <taxon>Neoptera</taxon>
        <taxon>Endopterygota</taxon>
        <taxon>Coleoptera</taxon>
        <taxon>Polyphaga</taxon>
        <taxon>Cucujiformia</taxon>
        <taxon>Tenebrionidae</taxon>
        <taxon>Tenebrionidae incertae sedis</taxon>
        <taxon>Tribolium</taxon>
    </lineage>
</organism>
<evidence type="ECO:0000256" key="1">
    <source>
        <dbReference type="SAM" id="MobiDB-lite"/>
    </source>
</evidence>